<reference evidence="1" key="1">
    <citation type="journal article" date="2015" name="Nature">
        <title>Complex archaea that bridge the gap between prokaryotes and eukaryotes.</title>
        <authorList>
            <person name="Spang A."/>
            <person name="Saw J.H."/>
            <person name="Jorgensen S.L."/>
            <person name="Zaremba-Niedzwiedzka K."/>
            <person name="Martijn J."/>
            <person name="Lind A.E."/>
            <person name="van Eijk R."/>
            <person name="Schleper C."/>
            <person name="Guy L."/>
            <person name="Ettema T.J."/>
        </authorList>
    </citation>
    <scope>NUCLEOTIDE SEQUENCE</scope>
</reference>
<dbReference type="AlphaFoldDB" id="A0A0F9I4I2"/>
<accession>A0A0F9I4I2</accession>
<organism evidence="1">
    <name type="scientific">marine sediment metagenome</name>
    <dbReference type="NCBI Taxonomy" id="412755"/>
    <lineage>
        <taxon>unclassified sequences</taxon>
        <taxon>metagenomes</taxon>
        <taxon>ecological metagenomes</taxon>
    </lineage>
</organism>
<proteinExistence type="predicted"/>
<name>A0A0F9I4I2_9ZZZZ</name>
<comment type="caution">
    <text evidence="1">The sequence shown here is derived from an EMBL/GenBank/DDBJ whole genome shotgun (WGS) entry which is preliminary data.</text>
</comment>
<feature type="non-terminal residue" evidence="1">
    <location>
        <position position="1"/>
    </location>
</feature>
<dbReference type="EMBL" id="LAZR01013318">
    <property type="protein sequence ID" value="KKM22516.1"/>
    <property type="molecule type" value="Genomic_DNA"/>
</dbReference>
<gene>
    <name evidence="1" type="ORF">LCGC14_1624530</name>
</gene>
<sequence length="28" mass="3179">EIGESLQRDDVEKQLKGPVAHSGFRRLL</sequence>
<protein>
    <submittedName>
        <fullName evidence="1">Uncharacterized protein</fullName>
    </submittedName>
</protein>
<evidence type="ECO:0000313" key="1">
    <source>
        <dbReference type="EMBL" id="KKM22516.1"/>
    </source>
</evidence>